<keyword evidence="7" id="KW-1185">Reference proteome</keyword>
<keyword evidence="1" id="KW-0547">Nucleotide-binding</keyword>
<keyword evidence="6" id="KW-0378">Hydrolase</keyword>
<dbReference type="InterPro" id="IPR041569">
    <property type="entry name" value="AAA_lid_3"/>
</dbReference>
<feature type="domain" description="AAA+ ATPase" evidence="5">
    <location>
        <begin position="264"/>
        <end position="400"/>
    </location>
</feature>
<dbReference type="SMART" id="SM00382">
    <property type="entry name" value="AAA"/>
    <property type="match status" value="1"/>
</dbReference>
<dbReference type="RefSeq" id="WP_138209661.1">
    <property type="nucleotide sequence ID" value="NZ_CBCRUQ010000004.1"/>
</dbReference>
<sequence length="498" mass="57217">MSINTIEDKISLYVDAQYPIIHIDTYEESRAEKLIKNVCYNFNIYEWNRAKGLTNSEESKIIESQELEEAIDYFNSLDEEELDRKALIIKDVHYYIKNSEVLTKLKRLVLKSLSGVEFRIFFIGPLIEIPLEISEYVTVFELETLTKKDIENFIREFIRVYEVEVVEDEFIEYLSILLKGLTESEIENILSLSYATYGEISCRALNLILEEKAQVVRKSGVLTMVLNQTKFEEIGGLKNIKKWLSKKAFIFKEYERALSMGIEVPKGVCIVGMPGCGKSLTAKGAGDLFKVPTLRFDMGGIIGSHVGEAECNMKKAIKYAERFSPCILWIDEIEKAFSEMNSTVGGKQEALIITSYFLTWLQEKKTPVFVVATANSVKNIPSELLRKGRFDEVFFVDFPKEEERREILEVHLKKRKGSIEGIDIDYLSKATEGFTGVSIESIIKESMENAFIDGREEITNEDIISAIESNYDQREILKTEVKEKYNIFKEHNFKNASK</sequence>
<dbReference type="Gene3D" id="3.40.50.300">
    <property type="entry name" value="P-loop containing nucleotide triphosphate hydrolases"/>
    <property type="match status" value="1"/>
</dbReference>
<organism evidence="6 7">
    <name type="scientific">Hathewaya histolytica</name>
    <name type="common">Clostridium histolyticum</name>
    <dbReference type="NCBI Taxonomy" id="1498"/>
    <lineage>
        <taxon>Bacteria</taxon>
        <taxon>Bacillati</taxon>
        <taxon>Bacillota</taxon>
        <taxon>Clostridia</taxon>
        <taxon>Eubacteriales</taxon>
        <taxon>Clostridiaceae</taxon>
        <taxon>Hathewaya</taxon>
    </lineage>
</organism>
<evidence type="ECO:0000256" key="3">
    <source>
        <dbReference type="ARBA" id="ARBA00038088"/>
    </source>
</evidence>
<keyword evidence="2" id="KW-0067">ATP-binding</keyword>
<dbReference type="PANTHER" id="PTHR42960:SF1">
    <property type="entry name" value="YCF46 PROTEIN"/>
    <property type="match status" value="1"/>
</dbReference>
<dbReference type="GO" id="GO:0005524">
    <property type="term" value="F:ATP binding"/>
    <property type="evidence" value="ECO:0007669"/>
    <property type="project" value="UniProtKB-KW"/>
</dbReference>
<dbReference type="Proteomes" id="UP000308489">
    <property type="component" value="Chromosome 1"/>
</dbReference>
<comment type="similarity">
    <text evidence="3">Belongs to the AAA ATPase family. Highly divergent.</text>
</comment>
<dbReference type="PANTHER" id="PTHR42960">
    <property type="entry name" value="YCF46 PROTEIN"/>
    <property type="match status" value="1"/>
</dbReference>
<dbReference type="OrthoDB" id="9806903at2"/>
<dbReference type="InterPro" id="IPR027417">
    <property type="entry name" value="P-loop_NTPase"/>
</dbReference>
<accession>A0A4U9R8X3</accession>
<reference evidence="6 7" key="1">
    <citation type="submission" date="2019-05" db="EMBL/GenBank/DDBJ databases">
        <authorList>
            <consortium name="Pathogen Informatics"/>
        </authorList>
    </citation>
    <scope>NUCLEOTIDE SEQUENCE [LARGE SCALE GENOMIC DNA]</scope>
    <source>
        <strain evidence="6 7">NCTC503</strain>
    </source>
</reference>
<dbReference type="KEGG" id="hhw:NCTC503_00955"/>
<dbReference type="EMBL" id="LR590481">
    <property type="protein sequence ID" value="VTQ86603.1"/>
    <property type="molecule type" value="Genomic_DNA"/>
</dbReference>
<evidence type="ECO:0000256" key="2">
    <source>
        <dbReference type="ARBA" id="ARBA00022840"/>
    </source>
</evidence>
<protein>
    <recommendedName>
        <fullName evidence="4">Uncharacterized AAA domain-containing protein ycf46</fullName>
    </recommendedName>
</protein>
<dbReference type="InterPro" id="IPR003959">
    <property type="entry name" value="ATPase_AAA_core"/>
</dbReference>
<dbReference type="Pfam" id="PF17862">
    <property type="entry name" value="AAA_lid_3"/>
    <property type="match status" value="1"/>
</dbReference>
<evidence type="ECO:0000256" key="1">
    <source>
        <dbReference type="ARBA" id="ARBA00022741"/>
    </source>
</evidence>
<evidence type="ECO:0000313" key="6">
    <source>
        <dbReference type="EMBL" id="VTQ86603.1"/>
    </source>
</evidence>
<dbReference type="AlphaFoldDB" id="A0A4U9R8X3"/>
<dbReference type="Pfam" id="PF00004">
    <property type="entry name" value="AAA"/>
    <property type="match status" value="1"/>
</dbReference>
<dbReference type="InterPro" id="IPR052381">
    <property type="entry name" value="AAA_domain_protein"/>
</dbReference>
<name>A0A4U9R8X3_HATHI</name>
<dbReference type="SUPFAM" id="SSF52540">
    <property type="entry name" value="P-loop containing nucleoside triphosphate hydrolases"/>
    <property type="match status" value="1"/>
</dbReference>
<evidence type="ECO:0000256" key="4">
    <source>
        <dbReference type="ARBA" id="ARBA00040480"/>
    </source>
</evidence>
<dbReference type="Gene3D" id="1.10.8.60">
    <property type="match status" value="1"/>
</dbReference>
<dbReference type="InterPro" id="IPR003593">
    <property type="entry name" value="AAA+_ATPase"/>
</dbReference>
<dbReference type="GO" id="GO:0016887">
    <property type="term" value="F:ATP hydrolysis activity"/>
    <property type="evidence" value="ECO:0007669"/>
    <property type="project" value="InterPro"/>
</dbReference>
<evidence type="ECO:0000313" key="7">
    <source>
        <dbReference type="Proteomes" id="UP000308489"/>
    </source>
</evidence>
<gene>
    <name evidence="6" type="primary">ftsH3</name>
    <name evidence="6" type="ORF">NCTC503_00955</name>
</gene>
<proteinExistence type="inferred from homology"/>
<evidence type="ECO:0000259" key="5">
    <source>
        <dbReference type="SMART" id="SM00382"/>
    </source>
</evidence>